<dbReference type="SUPFAM" id="SSF53300">
    <property type="entry name" value="vWA-like"/>
    <property type="match status" value="1"/>
</dbReference>
<organism evidence="3 4">
    <name type="scientific">Futiania mangrovi</name>
    <dbReference type="NCBI Taxonomy" id="2959716"/>
    <lineage>
        <taxon>Bacteria</taxon>
        <taxon>Pseudomonadati</taxon>
        <taxon>Pseudomonadota</taxon>
        <taxon>Alphaproteobacteria</taxon>
        <taxon>Futianiales</taxon>
        <taxon>Futianiaceae</taxon>
        <taxon>Futiania</taxon>
    </lineage>
</organism>
<dbReference type="AlphaFoldDB" id="A0A9J6P941"/>
<dbReference type="Pfam" id="PF13400">
    <property type="entry name" value="Tad"/>
    <property type="match status" value="1"/>
</dbReference>
<feature type="domain" description="Putative Flp pilus-assembly TadG-like N-terminal" evidence="2">
    <location>
        <begin position="2"/>
        <end position="41"/>
    </location>
</feature>
<evidence type="ECO:0000313" key="4">
    <source>
        <dbReference type="Proteomes" id="UP001055804"/>
    </source>
</evidence>
<dbReference type="CDD" id="cd00198">
    <property type="entry name" value="vWFA"/>
    <property type="match status" value="1"/>
</dbReference>
<dbReference type="InterPro" id="IPR036465">
    <property type="entry name" value="vWFA_dom_sf"/>
</dbReference>
<keyword evidence="4" id="KW-1185">Reference proteome</keyword>
<name>A0A9J6P941_9PROT</name>
<gene>
    <name evidence="3" type="ORF">NJQ99_02545</name>
</gene>
<sequence length="598" mass="66056">MGITFIPIVAAVGITFDYARVAISKSDLNSALDAAGLAAAGRLYEPKETLEVLAQGFLDQNLDDAPFMVGDKPLQILSKTDETLRVAARAKVRTTVMGLFGVQEVDLYSEAEFTRKVMGLELAMVLDTTGSMAGSKLSTMKTAAKDMLATLFGAQQSSEHLRVALVPFSDMVNVNATRPDWRGDRLDFSVDASVPPDSGDPFDRADQDARIRQHHYGTDWAWIDVTGEALYNGWNIDDHRYVERNGNGGVNYRTARIYDSAYTDEPFEFGTNKKGDRIVQGGKFVPCSHRNAKGCSYEPLRNDHLWLYAKLDAEWLGCVESRPIVDALGVTRDLDISVEPPNASDPDTLFVPSFHADGGGGGFHSYMTDRNEFGTGNGPKVPEDDMDRLSFLNKYYQADAKIDDDGGDGGPNRNCGRPVTPLTDDRQGLENDIDALQANYSTNIPEGLAWGWRMLDPQPPFTAALPYGTRDSQGVKWEKAIVLLTDGENWTDRRRYNSYGFHHEDRLTGPEGENDPAAAMDKRLAKLCERVKQAGKDQGGDGIRLYVIAFRMSGTAAQDLFKPCASEPSYFFDADSNEDLKLAFQRIASDLARLWISE</sequence>
<dbReference type="Gene3D" id="3.40.50.410">
    <property type="entry name" value="von Willebrand factor, type A domain"/>
    <property type="match status" value="2"/>
</dbReference>
<proteinExistence type="predicted"/>
<evidence type="ECO:0000313" key="3">
    <source>
        <dbReference type="EMBL" id="MCP1335277.1"/>
    </source>
</evidence>
<comment type="caution">
    <text evidence="3">The sequence shown here is derived from an EMBL/GenBank/DDBJ whole genome shotgun (WGS) entry which is preliminary data.</text>
</comment>
<protein>
    <submittedName>
        <fullName evidence="3">VWA domain-containing protein</fullName>
    </submittedName>
</protein>
<dbReference type="Proteomes" id="UP001055804">
    <property type="component" value="Unassembled WGS sequence"/>
</dbReference>
<evidence type="ECO:0000259" key="2">
    <source>
        <dbReference type="Pfam" id="PF13400"/>
    </source>
</evidence>
<dbReference type="EMBL" id="JAMZFT010000001">
    <property type="protein sequence ID" value="MCP1335277.1"/>
    <property type="molecule type" value="Genomic_DNA"/>
</dbReference>
<reference evidence="3" key="1">
    <citation type="submission" date="2022-06" db="EMBL/GenBank/DDBJ databases">
        <title>Isolation and Genomics of Futiania mangrovii gen. nov., sp. nov., a Rare and Metabolically-versatile member in the Class Alphaproteobacteria.</title>
        <authorList>
            <person name="Liu L."/>
            <person name="Huang W.-C."/>
            <person name="Pan J."/>
            <person name="Li J."/>
            <person name="Huang Y."/>
            <person name="Du H."/>
            <person name="Liu Y."/>
            <person name="Li M."/>
        </authorList>
    </citation>
    <scope>NUCLEOTIDE SEQUENCE</scope>
    <source>
        <strain evidence="3">FT118</strain>
    </source>
</reference>
<accession>A0A9J6P941</accession>
<evidence type="ECO:0000256" key="1">
    <source>
        <dbReference type="SAM" id="MobiDB-lite"/>
    </source>
</evidence>
<feature type="region of interest" description="Disordered" evidence="1">
    <location>
        <begin position="402"/>
        <end position="426"/>
    </location>
</feature>
<dbReference type="InterPro" id="IPR028087">
    <property type="entry name" value="Tad_N"/>
</dbReference>